<gene>
    <name evidence="2" type="ORF">FHS34_002234</name>
</gene>
<dbReference type="SUPFAM" id="SSF103473">
    <property type="entry name" value="MFS general substrate transporter"/>
    <property type="match status" value="1"/>
</dbReference>
<keyword evidence="1" id="KW-1133">Transmembrane helix</keyword>
<comment type="caution">
    <text evidence="2">The sequence shown here is derived from an EMBL/GenBank/DDBJ whole genome shotgun (WGS) entry which is preliminary data.</text>
</comment>
<feature type="transmembrane region" description="Helical" evidence="1">
    <location>
        <begin position="115"/>
        <end position="137"/>
    </location>
</feature>
<keyword evidence="1" id="KW-0812">Transmembrane</keyword>
<keyword evidence="1" id="KW-0472">Membrane</keyword>
<dbReference type="PANTHER" id="PTHR23523">
    <property type="match status" value="1"/>
</dbReference>
<sequence length="411" mass="41586">MPSTTRTRRTRTAPDPRPGRRADALTLLGLILLALNLRAAITGIPPVLTTLQAALHLTGTQAGILTTLPVLCLGVFAPVAPSLARRAGTEAVLAGALALVLAGVLVRTVPTPVALFTGTLLVGAGIALGNVLMPAVIKRDFRDSVGTMTGLAMTLMAATGALAAGLAVPLSTATGWRPALAVWAAPALAAALTWALLAARRIRRQPPATTPLATVPPVPQTSVLHSPLAWAVSALLGLVSLCFYVLVAWTPQIMSDEGYPTAVAGAMTSVMLTIGIPFGLAVPVAAARAADQRPLVVTVIALKAAGLTGILLAPQDAWAWTGVLGAGIGAGFPLAMTLLGLRSPDPATAARLSAMAQTGGYLLAGCGPAAFGLLHTLTGSWNTPILLLIACTVPELLVGLVAGRPGFVGAR</sequence>
<feature type="transmembrane region" description="Helical" evidence="1">
    <location>
        <begin position="261"/>
        <end position="282"/>
    </location>
</feature>
<dbReference type="InterPro" id="IPR036259">
    <property type="entry name" value="MFS_trans_sf"/>
</dbReference>
<feature type="transmembrane region" description="Helical" evidence="1">
    <location>
        <begin position="228"/>
        <end position="249"/>
    </location>
</feature>
<feature type="transmembrane region" description="Helical" evidence="1">
    <location>
        <begin position="63"/>
        <end position="84"/>
    </location>
</feature>
<dbReference type="Pfam" id="PF07690">
    <property type="entry name" value="MFS_1"/>
    <property type="match status" value="1"/>
</dbReference>
<name>A0A7W9UPV4_9ACTN</name>
<feature type="transmembrane region" description="Helical" evidence="1">
    <location>
        <begin position="149"/>
        <end position="168"/>
    </location>
</feature>
<dbReference type="EMBL" id="JACHJK010000003">
    <property type="protein sequence ID" value="MBB5926778.1"/>
    <property type="molecule type" value="Genomic_DNA"/>
</dbReference>
<keyword evidence="3" id="KW-1185">Reference proteome</keyword>
<dbReference type="Proteomes" id="UP000585836">
    <property type="component" value="Unassembled WGS sequence"/>
</dbReference>
<dbReference type="GO" id="GO:0022857">
    <property type="term" value="F:transmembrane transporter activity"/>
    <property type="evidence" value="ECO:0007669"/>
    <property type="project" value="InterPro"/>
</dbReference>
<feature type="transmembrane region" description="Helical" evidence="1">
    <location>
        <begin position="91"/>
        <end position="109"/>
    </location>
</feature>
<dbReference type="Gene3D" id="1.20.1250.20">
    <property type="entry name" value="MFS general substrate transporter like domains"/>
    <property type="match status" value="1"/>
</dbReference>
<evidence type="ECO:0000313" key="3">
    <source>
        <dbReference type="Proteomes" id="UP000585836"/>
    </source>
</evidence>
<evidence type="ECO:0000256" key="1">
    <source>
        <dbReference type="SAM" id="Phobius"/>
    </source>
</evidence>
<evidence type="ECO:0000313" key="2">
    <source>
        <dbReference type="EMBL" id="MBB5926778.1"/>
    </source>
</evidence>
<dbReference type="InterPro" id="IPR011701">
    <property type="entry name" value="MFS"/>
</dbReference>
<feature type="transmembrane region" description="Helical" evidence="1">
    <location>
        <begin position="384"/>
        <end position="403"/>
    </location>
</feature>
<dbReference type="RefSeq" id="WP_184963694.1">
    <property type="nucleotide sequence ID" value="NZ_BAAAWF010000101.1"/>
</dbReference>
<organism evidence="2 3">
    <name type="scientific">Streptomyces echinatus</name>
    <dbReference type="NCBI Taxonomy" id="67293"/>
    <lineage>
        <taxon>Bacteria</taxon>
        <taxon>Bacillati</taxon>
        <taxon>Actinomycetota</taxon>
        <taxon>Actinomycetes</taxon>
        <taxon>Kitasatosporales</taxon>
        <taxon>Streptomycetaceae</taxon>
        <taxon>Streptomyces</taxon>
    </lineage>
</organism>
<dbReference type="AlphaFoldDB" id="A0A7W9UPV4"/>
<feature type="transmembrane region" description="Helical" evidence="1">
    <location>
        <begin position="318"/>
        <end position="339"/>
    </location>
</feature>
<feature type="transmembrane region" description="Helical" evidence="1">
    <location>
        <begin position="294"/>
        <end position="312"/>
    </location>
</feature>
<feature type="transmembrane region" description="Helical" evidence="1">
    <location>
        <begin position="360"/>
        <end position="378"/>
    </location>
</feature>
<reference evidence="2 3" key="1">
    <citation type="submission" date="2020-08" db="EMBL/GenBank/DDBJ databases">
        <title>Genomic Encyclopedia of Type Strains, Phase III (KMG-III): the genomes of soil and plant-associated and newly described type strains.</title>
        <authorList>
            <person name="Whitman W."/>
        </authorList>
    </citation>
    <scope>NUCLEOTIDE SEQUENCE [LARGE SCALE GENOMIC DNA]</scope>
    <source>
        <strain evidence="2 3">CECT 3313</strain>
    </source>
</reference>
<dbReference type="InterPro" id="IPR052524">
    <property type="entry name" value="MFS_Cyanate_Porter"/>
</dbReference>
<dbReference type="PANTHER" id="PTHR23523:SF2">
    <property type="entry name" value="2-NITROIMIDAZOLE TRANSPORTER"/>
    <property type="match status" value="1"/>
</dbReference>
<proteinExistence type="predicted"/>
<accession>A0A7W9UPV4</accession>
<protein>
    <submittedName>
        <fullName evidence="2">CP family cyanate transporter-like MFS transporter</fullName>
    </submittedName>
</protein>
<feature type="transmembrane region" description="Helical" evidence="1">
    <location>
        <begin position="180"/>
        <end position="199"/>
    </location>
</feature>